<name>A0A377Z1Q3_KLEPO</name>
<dbReference type="PANTHER" id="PTHR33620:SF1">
    <property type="entry name" value="UREASE ACCESSORY PROTEIN F"/>
    <property type="match status" value="1"/>
</dbReference>
<dbReference type="Proteomes" id="UP000255382">
    <property type="component" value="Unassembled WGS sequence"/>
</dbReference>
<evidence type="ECO:0000313" key="3">
    <source>
        <dbReference type="EMBL" id="STU59009.1"/>
    </source>
</evidence>
<dbReference type="Gene3D" id="1.10.4190.10">
    <property type="entry name" value="Urease accessory protein UreF"/>
    <property type="match status" value="1"/>
</dbReference>
<gene>
    <name evidence="3" type="primary">ureF_2</name>
    <name evidence="3" type="ORF">NCTC5050_00338</name>
</gene>
<dbReference type="InterPro" id="IPR038277">
    <property type="entry name" value="UreF_sf"/>
</dbReference>
<keyword evidence="4" id="KW-1185">Reference proteome</keyword>
<evidence type="ECO:0000256" key="2">
    <source>
        <dbReference type="ARBA" id="ARBA00023186"/>
    </source>
</evidence>
<sequence>MTTTLTATSMSTAEQRLRLMQLASSNLPVGGYSWSQGLEWAVEAGWVPDVAAFERWQRRQMTEGFFTVDLPLFARLYRACEQGDIAAAQRWTAYLLACRETRELREEERNRGAAFARLLSRLAAGLSAAVALPVPAKPARRDGLARRALAYRPARDGPQPGL</sequence>
<proteinExistence type="predicted"/>
<evidence type="ECO:0000256" key="1">
    <source>
        <dbReference type="ARBA" id="ARBA00022988"/>
    </source>
</evidence>
<dbReference type="PANTHER" id="PTHR33620">
    <property type="entry name" value="UREASE ACCESSORY PROTEIN F"/>
    <property type="match status" value="1"/>
</dbReference>
<keyword evidence="1" id="KW-0996">Nickel insertion</keyword>
<dbReference type="InterPro" id="IPR002639">
    <property type="entry name" value="UreF"/>
</dbReference>
<dbReference type="GO" id="GO:0016151">
    <property type="term" value="F:nickel cation binding"/>
    <property type="evidence" value="ECO:0007669"/>
    <property type="project" value="InterPro"/>
</dbReference>
<dbReference type="AlphaFoldDB" id="A0A377Z1Q3"/>
<organism evidence="3 4">
    <name type="scientific">Klebsiella pneumoniae subsp. ozaenae</name>
    <dbReference type="NCBI Taxonomy" id="574"/>
    <lineage>
        <taxon>Bacteria</taxon>
        <taxon>Pseudomonadati</taxon>
        <taxon>Pseudomonadota</taxon>
        <taxon>Gammaproteobacteria</taxon>
        <taxon>Enterobacterales</taxon>
        <taxon>Enterobacteriaceae</taxon>
        <taxon>Klebsiella/Raoultella group</taxon>
        <taxon>Klebsiella</taxon>
        <taxon>Klebsiella pneumoniae complex</taxon>
    </lineage>
</organism>
<reference evidence="3 4" key="1">
    <citation type="submission" date="2018-06" db="EMBL/GenBank/DDBJ databases">
        <authorList>
            <consortium name="Pathogen Informatics"/>
            <person name="Doyle S."/>
        </authorList>
    </citation>
    <scope>NUCLEOTIDE SEQUENCE [LARGE SCALE GENOMIC DNA]</scope>
    <source>
        <strain evidence="3 4">NCTC5050</strain>
    </source>
</reference>
<dbReference type="EMBL" id="UGLZ01000004">
    <property type="protein sequence ID" value="STU59009.1"/>
    <property type="molecule type" value="Genomic_DNA"/>
</dbReference>
<protein>
    <submittedName>
        <fullName evidence="3">Urease accessory protein UreF</fullName>
    </submittedName>
</protein>
<accession>A0A377Z1Q3</accession>
<keyword evidence="2" id="KW-0143">Chaperone</keyword>
<evidence type="ECO:0000313" key="4">
    <source>
        <dbReference type="Proteomes" id="UP000255382"/>
    </source>
</evidence>
<dbReference type="Pfam" id="PF01730">
    <property type="entry name" value="UreF"/>
    <property type="match status" value="1"/>
</dbReference>